<dbReference type="Pfam" id="PF12282">
    <property type="entry name" value="GAF_PdtaS"/>
    <property type="match status" value="1"/>
</dbReference>
<accession>A0A7L4YQY7</accession>
<dbReference type="EMBL" id="CP047156">
    <property type="protein sequence ID" value="QHC01665.1"/>
    <property type="molecule type" value="Genomic_DNA"/>
</dbReference>
<dbReference type="InterPro" id="IPR036890">
    <property type="entry name" value="HATPase_C_sf"/>
</dbReference>
<keyword evidence="1" id="KW-0418">Kinase</keyword>
<dbReference type="SUPFAM" id="SSF55874">
    <property type="entry name" value="ATPase domain of HSP90 chaperone/DNA topoisomerase II/histidine kinase"/>
    <property type="match status" value="1"/>
</dbReference>
<dbReference type="AlphaFoldDB" id="A0A7L4YQY7"/>
<proteinExistence type="predicted"/>
<dbReference type="Proteomes" id="UP000463857">
    <property type="component" value="Chromosome"/>
</dbReference>
<dbReference type="Pfam" id="PF02518">
    <property type="entry name" value="HATPase_c"/>
    <property type="match status" value="1"/>
</dbReference>
<dbReference type="PANTHER" id="PTHR43065">
    <property type="entry name" value="SENSOR HISTIDINE KINASE"/>
    <property type="match status" value="1"/>
</dbReference>
<protein>
    <submittedName>
        <fullName evidence="3">ATPase</fullName>
    </submittedName>
</protein>
<evidence type="ECO:0000259" key="2">
    <source>
        <dbReference type="PROSITE" id="PS50109"/>
    </source>
</evidence>
<dbReference type="PANTHER" id="PTHR43065:SF23">
    <property type="entry name" value="SENSOR HISTIDINE KINASE PDTAS"/>
    <property type="match status" value="1"/>
</dbReference>
<dbReference type="SUPFAM" id="SSF55785">
    <property type="entry name" value="PYP-like sensor domain (PAS domain)"/>
    <property type="match status" value="1"/>
</dbReference>
<gene>
    <name evidence="3" type="ORF">EK0264_16120</name>
</gene>
<dbReference type="PROSITE" id="PS50109">
    <property type="entry name" value="HIS_KIN"/>
    <property type="match status" value="1"/>
</dbReference>
<feature type="domain" description="Histidine kinase" evidence="2">
    <location>
        <begin position="290"/>
        <end position="485"/>
    </location>
</feature>
<dbReference type="Gene3D" id="3.30.450.20">
    <property type="entry name" value="PAS domain"/>
    <property type="match status" value="1"/>
</dbReference>
<dbReference type="Gene3D" id="3.30.565.10">
    <property type="entry name" value="Histidine kinase-like ATPase, C-terminal domain"/>
    <property type="match status" value="1"/>
</dbReference>
<evidence type="ECO:0000313" key="4">
    <source>
        <dbReference type="Proteomes" id="UP000463857"/>
    </source>
</evidence>
<dbReference type="InterPro" id="IPR005467">
    <property type="entry name" value="His_kinase_dom"/>
</dbReference>
<dbReference type="KEGG" id="eke:EK0264_16120"/>
<evidence type="ECO:0000256" key="1">
    <source>
        <dbReference type="ARBA" id="ARBA00022777"/>
    </source>
</evidence>
<dbReference type="Pfam" id="PF07568">
    <property type="entry name" value="HisKA_2"/>
    <property type="match status" value="1"/>
</dbReference>
<dbReference type="Gene3D" id="3.30.450.280">
    <property type="entry name" value="GAF domain"/>
    <property type="match status" value="1"/>
</dbReference>
<evidence type="ECO:0000313" key="3">
    <source>
        <dbReference type="EMBL" id="QHC01665.1"/>
    </source>
</evidence>
<dbReference type="InterPro" id="IPR003594">
    <property type="entry name" value="HATPase_dom"/>
</dbReference>
<dbReference type="InterPro" id="IPR011495">
    <property type="entry name" value="Sig_transdc_His_kin_sub2_dim/P"/>
</dbReference>
<keyword evidence="4" id="KW-1185">Reference proteome</keyword>
<name>A0A7L4YQY7_9ACTN</name>
<dbReference type="InParanoid" id="A0A7L4YQY7"/>
<dbReference type="InterPro" id="IPR035965">
    <property type="entry name" value="PAS-like_dom_sf"/>
</dbReference>
<dbReference type="InterPro" id="IPR022066">
    <property type="entry name" value="PdtaS_GAF"/>
</dbReference>
<sequence length="489" mass="53348">MSTVDELLAQYTDLEHADAEHLHQLIGEWQLLADLSFADLVLWVPTRTDEIVCIAHVRPTTGPTAYQQDLIGTKAQAPYADAIRRALRGDDPPGRVITDGRDAFAVRREPDGRVIAALTRRRQAAIRASSSALEMAYLESSSSLLWMVANGTFPPAHASAEMMTGPRAGDGLVLLDARGVVRYASPNAMSAYRRMGLIGDLLETDFREATRSLVRDPMEAQELDGRIESALGGNSPLRIEVDGRGATVLFRALALQRADGPAGALILLRDVTDVRRRDRQLLSKDATIREIHHRVKNNLQTVAALLRLQARRVPSSDAKSALVESVRRVRSIALVHETLSMSLDESVDFDGIVDRLIPMVADVAAPESVVHIRRDGAFGILPAEIATPLVLVVVELLQNAVEHAFSARQRGEVAIRPVRRPGKLIVTVRDDGRGLPDDFDLTASNRLGLQIATTLVETEMRGAITVENAIGGPGTEAIVQIPLAKRRPR</sequence>
<organism evidence="3 4">
    <name type="scientific">Epidermidibacterium keratini</name>
    <dbReference type="NCBI Taxonomy" id="1891644"/>
    <lineage>
        <taxon>Bacteria</taxon>
        <taxon>Bacillati</taxon>
        <taxon>Actinomycetota</taxon>
        <taxon>Actinomycetes</taxon>
        <taxon>Sporichthyales</taxon>
        <taxon>Sporichthyaceae</taxon>
        <taxon>Epidermidibacterium</taxon>
    </lineage>
</organism>
<dbReference type="GO" id="GO:0016301">
    <property type="term" value="F:kinase activity"/>
    <property type="evidence" value="ECO:0007669"/>
    <property type="project" value="UniProtKB-KW"/>
</dbReference>
<keyword evidence="1" id="KW-0808">Transferase</keyword>
<reference evidence="3 4" key="1">
    <citation type="journal article" date="2018" name="Int. J. Syst. Evol. Microbiol.">
        <title>Epidermidibacterium keratini gen. nov., sp. nov., a member of the family Sporichthyaceae, isolated from keratin epidermis.</title>
        <authorList>
            <person name="Lee D.G."/>
            <person name="Trujillo M.E."/>
            <person name="Kang S."/>
            <person name="Nam J.J."/>
            <person name="Kim Y.J."/>
        </authorList>
    </citation>
    <scope>NUCLEOTIDE SEQUENCE [LARGE SCALE GENOMIC DNA]</scope>
    <source>
        <strain evidence="3 4">EPI-7</strain>
    </source>
</reference>
<dbReference type="OrthoDB" id="9767435at2"/>
<dbReference type="RefSeq" id="WP_159546800.1">
    <property type="nucleotide sequence ID" value="NZ_CP047156.1"/>
</dbReference>
<dbReference type="InterPro" id="IPR038424">
    <property type="entry name" value="H_kinase_PdtaS_GAF_sf"/>
</dbReference>
<dbReference type="SMART" id="SM00387">
    <property type="entry name" value="HATPase_c"/>
    <property type="match status" value="1"/>
</dbReference>